<dbReference type="RefSeq" id="WP_014441979.1">
    <property type="nucleotide sequence ID" value="NC_017093.1"/>
</dbReference>
<dbReference type="KEGG" id="ams:AMIS_18640"/>
<dbReference type="PATRIC" id="fig|512565.3.peg.1875"/>
<gene>
    <name evidence="2" type="ordered locus">AMIS_18640</name>
</gene>
<evidence type="ECO:0000256" key="1">
    <source>
        <dbReference type="SAM" id="Phobius"/>
    </source>
</evidence>
<organism evidence="2 3">
    <name type="scientific">Actinoplanes missouriensis (strain ATCC 14538 / DSM 43046 / CBS 188.64 / JCM 3121 / NBRC 102363 / NCIMB 12654 / NRRL B-3342 / UNCC 431)</name>
    <dbReference type="NCBI Taxonomy" id="512565"/>
    <lineage>
        <taxon>Bacteria</taxon>
        <taxon>Bacillati</taxon>
        <taxon>Actinomycetota</taxon>
        <taxon>Actinomycetes</taxon>
        <taxon>Micromonosporales</taxon>
        <taxon>Micromonosporaceae</taxon>
        <taxon>Actinoplanes</taxon>
    </lineage>
</organism>
<feature type="transmembrane region" description="Helical" evidence="1">
    <location>
        <begin position="6"/>
        <end position="23"/>
    </location>
</feature>
<reference evidence="2 3" key="1">
    <citation type="submission" date="2012-02" db="EMBL/GenBank/DDBJ databases">
        <title>Complete genome sequence of Actinoplanes missouriensis 431 (= NBRC 102363).</title>
        <authorList>
            <person name="Ohnishi Y."/>
            <person name="Ishikawa J."/>
            <person name="Sekine M."/>
            <person name="Hosoyama A."/>
            <person name="Harada T."/>
            <person name="Narita H."/>
            <person name="Hata T."/>
            <person name="Konno Y."/>
            <person name="Tutikane K."/>
            <person name="Fujita N."/>
            <person name="Horinouchi S."/>
            <person name="Hayakawa M."/>
        </authorList>
    </citation>
    <scope>NUCLEOTIDE SEQUENCE [LARGE SCALE GENOMIC DNA]</scope>
    <source>
        <strain evidence="3">ATCC 14538 / DSM 43046 / CBS 188.64 / JCM 3121 / NBRC 102363 / NCIMB 12654 / NRRL B-3342 / UNCC 431</strain>
    </source>
</reference>
<keyword evidence="3" id="KW-1185">Reference proteome</keyword>
<name>I0H247_ACTM4</name>
<dbReference type="AlphaFoldDB" id="I0H247"/>
<keyword evidence="1" id="KW-0472">Membrane</keyword>
<proteinExistence type="predicted"/>
<keyword evidence="1" id="KW-0812">Transmembrane</keyword>
<dbReference type="HOGENOM" id="CLU_3094676_0_0_11"/>
<dbReference type="EMBL" id="AP012319">
    <property type="protein sequence ID" value="BAL87084.1"/>
    <property type="molecule type" value="Genomic_DNA"/>
</dbReference>
<sequence>MLLDILVGTVVMVCLLVSSIALLPPPARHGRGHGHHRAAFHFHWPHFRRHS</sequence>
<accession>I0H247</accession>
<dbReference type="Proteomes" id="UP000007882">
    <property type="component" value="Chromosome"/>
</dbReference>
<evidence type="ECO:0000313" key="2">
    <source>
        <dbReference type="EMBL" id="BAL87084.1"/>
    </source>
</evidence>
<keyword evidence="1" id="KW-1133">Transmembrane helix</keyword>
<evidence type="ECO:0000313" key="3">
    <source>
        <dbReference type="Proteomes" id="UP000007882"/>
    </source>
</evidence>
<protein>
    <submittedName>
        <fullName evidence="2">Uncharacterized protein</fullName>
    </submittedName>
</protein>
<dbReference type="STRING" id="512565.AMIS_18640"/>